<dbReference type="GO" id="GO:0010181">
    <property type="term" value="F:FMN binding"/>
    <property type="evidence" value="ECO:0007669"/>
    <property type="project" value="TreeGrafter"/>
</dbReference>
<dbReference type="GO" id="GO:0016491">
    <property type="term" value="F:oxidoreductase activity"/>
    <property type="evidence" value="ECO:0007669"/>
    <property type="project" value="InterPro"/>
</dbReference>
<dbReference type="RefSeq" id="WP_126015497.1">
    <property type="nucleotide sequence ID" value="NZ_CP034437.1"/>
</dbReference>
<reference evidence="4" key="1">
    <citation type="submission" date="2018-12" db="EMBL/GenBank/DDBJ databases">
        <title>Genome sequence of Peanibacillus sp.</title>
        <authorList>
            <person name="Subramani G."/>
            <person name="Srinivasan S."/>
            <person name="Kim M.K."/>
        </authorList>
    </citation>
    <scope>NUCLEOTIDE SEQUENCE [LARGE SCALE GENOMIC DNA]</scope>
    <source>
        <strain evidence="4">18JY67-1</strain>
    </source>
</reference>
<keyword evidence="4" id="KW-1185">Reference proteome</keyword>
<dbReference type="Pfam" id="PF03358">
    <property type="entry name" value="FMN_red"/>
    <property type="match status" value="1"/>
</dbReference>
<dbReference type="GO" id="GO:0005829">
    <property type="term" value="C:cytosol"/>
    <property type="evidence" value="ECO:0007669"/>
    <property type="project" value="TreeGrafter"/>
</dbReference>
<dbReference type="InterPro" id="IPR050712">
    <property type="entry name" value="NAD(P)H-dep_reductase"/>
</dbReference>
<feature type="domain" description="NADPH-dependent FMN reductase-like" evidence="2">
    <location>
        <begin position="1"/>
        <end position="141"/>
    </location>
</feature>
<dbReference type="PANTHER" id="PTHR30543:SF21">
    <property type="entry name" value="NAD(P)H-DEPENDENT FMN REDUCTASE LOT6"/>
    <property type="match status" value="1"/>
</dbReference>
<dbReference type="EMBL" id="CP034437">
    <property type="protein sequence ID" value="AZN40263.1"/>
    <property type="molecule type" value="Genomic_DNA"/>
</dbReference>
<accession>A0A3Q8X543</accession>
<dbReference type="InterPro" id="IPR029039">
    <property type="entry name" value="Flavoprotein-like_sf"/>
</dbReference>
<dbReference type="Gene3D" id="3.40.50.360">
    <property type="match status" value="1"/>
</dbReference>
<dbReference type="InterPro" id="IPR005025">
    <property type="entry name" value="FMN_Rdtase-like_dom"/>
</dbReference>
<dbReference type="OrthoDB" id="9790975at2"/>
<evidence type="ECO:0000259" key="2">
    <source>
        <dbReference type="Pfam" id="PF03358"/>
    </source>
</evidence>
<comment type="similarity">
    <text evidence="1">Belongs to the azoreductase type 2 family.</text>
</comment>
<dbReference type="PANTHER" id="PTHR30543">
    <property type="entry name" value="CHROMATE REDUCTASE"/>
    <property type="match status" value="1"/>
</dbReference>
<proteinExistence type="inferred from homology"/>
<protein>
    <submittedName>
        <fullName evidence="3">NAD(P)H-dependent oxidoreductase</fullName>
    </submittedName>
</protein>
<dbReference type="Proteomes" id="UP000272528">
    <property type="component" value="Chromosome"/>
</dbReference>
<dbReference type="AlphaFoldDB" id="A0A3Q8X543"/>
<evidence type="ECO:0000313" key="4">
    <source>
        <dbReference type="Proteomes" id="UP000272528"/>
    </source>
</evidence>
<gene>
    <name evidence="3" type="ORF">EJC50_11835</name>
</gene>
<sequence>MKIAMIAGSNRANATSTSLSLYIKKVMESEGHEVTLIDLYKQPLPFYGSAGADTDANLTEMRQAVLHSEAIVLSTPEYHGSMSGVLKNALDFMGGDHFDSKAVLSVSSAGGAVGVASLTQMQGIVRNMHGVNCPEWISIGGAQREFNPDGSPKSPDVQTRVHKTVPYFLKLAAMLKSPAVAK</sequence>
<evidence type="ECO:0000313" key="3">
    <source>
        <dbReference type="EMBL" id="AZN40263.1"/>
    </source>
</evidence>
<dbReference type="KEGG" id="palb:EJC50_11835"/>
<organism evidence="3 4">
    <name type="scientific">Paenibacillus albus</name>
    <dbReference type="NCBI Taxonomy" id="2495582"/>
    <lineage>
        <taxon>Bacteria</taxon>
        <taxon>Bacillati</taxon>
        <taxon>Bacillota</taxon>
        <taxon>Bacilli</taxon>
        <taxon>Bacillales</taxon>
        <taxon>Paenibacillaceae</taxon>
        <taxon>Paenibacillus</taxon>
    </lineage>
</organism>
<evidence type="ECO:0000256" key="1">
    <source>
        <dbReference type="ARBA" id="ARBA00009428"/>
    </source>
</evidence>
<name>A0A3Q8X543_9BACL</name>
<dbReference type="SUPFAM" id="SSF52218">
    <property type="entry name" value="Flavoproteins"/>
    <property type="match status" value="1"/>
</dbReference>